<evidence type="ECO:0000256" key="1">
    <source>
        <dbReference type="SAM" id="MobiDB-lite"/>
    </source>
</evidence>
<evidence type="ECO:0008006" key="4">
    <source>
        <dbReference type="Google" id="ProtNLM"/>
    </source>
</evidence>
<dbReference type="Proteomes" id="UP001500689">
    <property type="component" value="Unassembled WGS sequence"/>
</dbReference>
<sequence>MNLRCNRGPGPCRPGSMDARRFALTVGATAVLAAGAGGSVALAQTHQPRTAEPGRDVVLGNGEETWFAGRDLTVRYTGLVSDSRCPRQVQCFAPGDAVVSVALAQPGSGERTSSQLHTGHPGPRETTYAATTVQLIGVSTAGDRITLRLTD</sequence>
<protein>
    <recommendedName>
        <fullName evidence="4">Secreted protein</fullName>
    </recommendedName>
</protein>
<reference evidence="3" key="1">
    <citation type="journal article" date="2019" name="Int. J. Syst. Evol. Microbiol.">
        <title>The Global Catalogue of Microorganisms (GCM) 10K type strain sequencing project: providing services to taxonomists for standard genome sequencing and annotation.</title>
        <authorList>
            <consortium name="The Broad Institute Genomics Platform"/>
            <consortium name="The Broad Institute Genome Sequencing Center for Infectious Disease"/>
            <person name="Wu L."/>
            <person name="Ma J."/>
        </authorList>
    </citation>
    <scope>NUCLEOTIDE SEQUENCE [LARGE SCALE GENOMIC DNA]</scope>
    <source>
        <strain evidence="3">JCM 16898</strain>
    </source>
</reference>
<evidence type="ECO:0000313" key="3">
    <source>
        <dbReference type="Proteomes" id="UP001500689"/>
    </source>
</evidence>
<organism evidence="2 3">
    <name type="scientific">Amycolatopsis ultiminotia</name>
    <dbReference type="NCBI Taxonomy" id="543629"/>
    <lineage>
        <taxon>Bacteria</taxon>
        <taxon>Bacillati</taxon>
        <taxon>Actinomycetota</taxon>
        <taxon>Actinomycetes</taxon>
        <taxon>Pseudonocardiales</taxon>
        <taxon>Pseudonocardiaceae</taxon>
        <taxon>Amycolatopsis</taxon>
    </lineage>
</organism>
<keyword evidence="3" id="KW-1185">Reference proteome</keyword>
<comment type="caution">
    <text evidence="2">The sequence shown here is derived from an EMBL/GenBank/DDBJ whole genome shotgun (WGS) entry which is preliminary data.</text>
</comment>
<name>A0ABP6XKG1_9PSEU</name>
<proteinExistence type="predicted"/>
<dbReference type="EMBL" id="BAAAZN010000015">
    <property type="protein sequence ID" value="GAA3568560.1"/>
    <property type="molecule type" value="Genomic_DNA"/>
</dbReference>
<evidence type="ECO:0000313" key="2">
    <source>
        <dbReference type="EMBL" id="GAA3568560.1"/>
    </source>
</evidence>
<accession>A0ABP6XKG1</accession>
<feature type="region of interest" description="Disordered" evidence="1">
    <location>
        <begin position="106"/>
        <end position="126"/>
    </location>
</feature>
<gene>
    <name evidence="2" type="ORF">GCM10022222_60790</name>
</gene>